<organism evidence="2 3">
    <name type="scientific">Paraglaciecola algarum</name>
    <dbReference type="NCBI Taxonomy" id="3050085"/>
    <lineage>
        <taxon>Bacteria</taxon>
        <taxon>Pseudomonadati</taxon>
        <taxon>Pseudomonadota</taxon>
        <taxon>Gammaproteobacteria</taxon>
        <taxon>Alteromonadales</taxon>
        <taxon>Alteromonadaceae</taxon>
        <taxon>Paraglaciecola</taxon>
    </lineage>
</organism>
<accession>A0ABS9DCH7</accession>
<sequence length="302" mass="34645">MIQFVLKPCFLLLILFSSSIFAVCDMTVTVPKLESSKDKLINSLLQLSLNKVQANICYQQNNQIVTEARKAKLIEDGVINIQWASASSKVDEYLQHIEQPIFKGLMGFRIFVIRDNEQAKFDHINSVEQLKELVAGQGAFWGDTKVLKAAGLPVVTSTQGRRLWQMLNLKRFDYLPLGAHEPWADIELRPELNFTVEKNLLLIYPSAMYFYLSKNNQQLFELLNRGMRLAIDDGSYDELLFKSDMLQGAINKANLANRKILVIDNPYFSNKKIDLDLYKKQSIQIIQKLVKLKMEHEVIASE</sequence>
<keyword evidence="3" id="KW-1185">Reference proteome</keyword>
<dbReference type="Proteomes" id="UP001521137">
    <property type="component" value="Unassembled WGS sequence"/>
</dbReference>
<evidence type="ECO:0000256" key="1">
    <source>
        <dbReference type="SAM" id="SignalP"/>
    </source>
</evidence>
<gene>
    <name evidence="2" type="ORF">L0668_16555</name>
</gene>
<dbReference type="EMBL" id="JAKGAS010000010">
    <property type="protein sequence ID" value="MCF2949732.1"/>
    <property type="molecule type" value="Genomic_DNA"/>
</dbReference>
<feature type="signal peptide" evidence="1">
    <location>
        <begin position="1"/>
        <end position="22"/>
    </location>
</feature>
<dbReference type="SUPFAM" id="SSF53850">
    <property type="entry name" value="Periplasmic binding protein-like II"/>
    <property type="match status" value="1"/>
</dbReference>
<dbReference type="RefSeq" id="WP_235313834.1">
    <property type="nucleotide sequence ID" value="NZ_JAKGAS010000010.1"/>
</dbReference>
<feature type="chain" id="PRO_5046899435" evidence="1">
    <location>
        <begin position="23"/>
        <end position="302"/>
    </location>
</feature>
<reference evidence="2 3" key="1">
    <citation type="submission" date="2022-01" db="EMBL/GenBank/DDBJ databases">
        <title>Paraglaciecola sp. G1-23.</title>
        <authorList>
            <person name="Jin M.S."/>
            <person name="Han D.M."/>
            <person name="Kim H.M."/>
            <person name="Jeon C.O."/>
        </authorList>
    </citation>
    <scope>NUCLEOTIDE SEQUENCE [LARGE SCALE GENOMIC DNA]</scope>
    <source>
        <strain evidence="2 3">G1-23</strain>
    </source>
</reference>
<name>A0ABS9DCH7_9ALTE</name>
<protein>
    <submittedName>
        <fullName evidence="2">Diguanylate cyclase</fullName>
    </submittedName>
</protein>
<evidence type="ECO:0000313" key="3">
    <source>
        <dbReference type="Proteomes" id="UP001521137"/>
    </source>
</evidence>
<keyword evidence="1" id="KW-0732">Signal</keyword>
<proteinExistence type="predicted"/>
<comment type="caution">
    <text evidence="2">The sequence shown here is derived from an EMBL/GenBank/DDBJ whole genome shotgun (WGS) entry which is preliminary data.</text>
</comment>
<evidence type="ECO:0000313" key="2">
    <source>
        <dbReference type="EMBL" id="MCF2949732.1"/>
    </source>
</evidence>